<evidence type="ECO:0000313" key="3">
    <source>
        <dbReference type="Proteomes" id="UP000179052"/>
    </source>
</evidence>
<dbReference type="EMBL" id="MHQV01000051">
    <property type="protein sequence ID" value="OHA09734.1"/>
    <property type="molecule type" value="Genomic_DNA"/>
</dbReference>
<gene>
    <name evidence="2" type="ORF">A3H71_02960</name>
</gene>
<evidence type="ECO:0000313" key="2">
    <source>
        <dbReference type="EMBL" id="OHA09734.1"/>
    </source>
</evidence>
<feature type="chain" id="PRO_5009583548" evidence="1">
    <location>
        <begin position="29"/>
        <end position="379"/>
    </location>
</feature>
<protein>
    <submittedName>
        <fullName evidence="2">Uncharacterized protein</fullName>
    </submittedName>
</protein>
<sequence>MLKVKNIFSRGNLGYVVMLALGAGVAVAASVGATSIGTNISADGTLTVNGNSTFGNAATDVNLFTGTLQASTTALFTSGLTAYAAVESAITRATGATGSFQNFAGDLTYQGGAGGTSAYHAGVMGNFLGDTLTNVTSAVHAGVIGKYSVTTSDALTGAKAGLVGETETSVADAAIMAILGGDTAALTPNAAYGVQYFNSTADSKFSYGLDLFHAATTDYGAVSAVDYGTADIRLQNGETISNATNGVINMSGAAILNRIATSSPTADATLTAAQSGTTFFMGTAGLDLTLPAIAGTSGVWYRFVDSTAVVTTDMTVVAPANLLQGPIDVTSTLVLCTSEDVILFEADADVIGDWVEVRSDGTNWFVTGQAQATGGITCT</sequence>
<evidence type="ECO:0000256" key="1">
    <source>
        <dbReference type="SAM" id="SignalP"/>
    </source>
</evidence>
<organism evidence="2 3">
    <name type="scientific">Candidatus Sungbacteria bacterium RIFCSPLOWO2_02_FULL_48_13b</name>
    <dbReference type="NCBI Taxonomy" id="1802283"/>
    <lineage>
        <taxon>Bacteria</taxon>
        <taxon>Candidatus Sungiibacteriota</taxon>
    </lineage>
</organism>
<dbReference type="Proteomes" id="UP000179052">
    <property type="component" value="Unassembled WGS sequence"/>
</dbReference>
<feature type="signal peptide" evidence="1">
    <location>
        <begin position="1"/>
        <end position="28"/>
    </location>
</feature>
<dbReference type="AlphaFoldDB" id="A0A1G2LDX1"/>
<reference evidence="2 3" key="1">
    <citation type="journal article" date="2016" name="Nat. Commun.">
        <title>Thousands of microbial genomes shed light on interconnected biogeochemical processes in an aquifer system.</title>
        <authorList>
            <person name="Anantharaman K."/>
            <person name="Brown C.T."/>
            <person name="Hug L.A."/>
            <person name="Sharon I."/>
            <person name="Castelle C.J."/>
            <person name="Probst A.J."/>
            <person name="Thomas B.C."/>
            <person name="Singh A."/>
            <person name="Wilkins M.J."/>
            <person name="Karaoz U."/>
            <person name="Brodie E.L."/>
            <person name="Williams K.H."/>
            <person name="Hubbard S.S."/>
            <person name="Banfield J.F."/>
        </authorList>
    </citation>
    <scope>NUCLEOTIDE SEQUENCE [LARGE SCALE GENOMIC DNA]</scope>
</reference>
<keyword evidence="1" id="KW-0732">Signal</keyword>
<comment type="caution">
    <text evidence="2">The sequence shown here is derived from an EMBL/GenBank/DDBJ whole genome shotgun (WGS) entry which is preliminary data.</text>
</comment>
<accession>A0A1G2LDX1</accession>
<dbReference type="STRING" id="1802283.A3H71_02960"/>
<proteinExistence type="predicted"/>
<name>A0A1G2LDX1_9BACT</name>